<protein>
    <submittedName>
        <fullName evidence="2">Uncharacterized protein</fullName>
    </submittedName>
</protein>
<keyword evidence="3" id="KW-1185">Reference proteome</keyword>
<comment type="caution">
    <text evidence="2">The sequence shown here is derived from an EMBL/GenBank/DDBJ whole genome shotgun (WGS) entry which is preliminary data.</text>
</comment>
<accession>A0A1D2NIW8</accession>
<gene>
    <name evidence="2" type="ORF">Ocin01_01466</name>
</gene>
<sequence>MCVVGLLLMVLDLSRHSLECRPTSRYQDFSFVVSGGAETSDVLPGINTFHSDHDKGRPYFDVVGRRNVTAVVGQTARLNCRVKNLGDQQFHIFFNYKMLHLSMLDFKLS</sequence>
<evidence type="ECO:0000313" key="3">
    <source>
        <dbReference type="Proteomes" id="UP000094527"/>
    </source>
</evidence>
<dbReference type="AlphaFoldDB" id="A0A1D2NIW8"/>
<keyword evidence="1" id="KW-0732">Signal</keyword>
<feature type="signal peptide" evidence="1">
    <location>
        <begin position="1"/>
        <end position="20"/>
    </location>
</feature>
<dbReference type="Proteomes" id="UP000094527">
    <property type="component" value="Unassembled WGS sequence"/>
</dbReference>
<feature type="chain" id="PRO_5008905633" evidence="1">
    <location>
        <begin position="21"/>
        <end position="109"/>
    </location>
</feature>
<proteinExistence type="predicted"/>
<dbReference type="EMBL" id="LJIJ01000028">
    <property type="protein sequence ID" value="ODN05218.1"/>
    <property type="molecule type" value="Genomic_DNA"/>
</dbReference>
<evidence type="ECO:0000256" key="1">
    <source>
        <dbReference type="SAM" id="SignalP"/>
    </source>
</evidence>
<name>A0A1D2NIW8_ORCCI</name>
<dbReference type="Gene3D" id="2.60.40.10">
    <property type="entry name" value="Immunoglobulins"/>
    <property type="match status" value="1"/>
</dbReference>
<reference evidence="2 3" key="1">
    <citation type="journal article" date="2016" name="Genome Biol. Evol.">
        <title>Gene Family Evolution Reflects Adaptation to Soil Environmental Stressors in the Genome of the Collembolan Orchesella cincta.</title>
        <authorList>
            <person name="Faddeeva-Vakhrusheva A."/>
            <person name="Derks M.F."/>
            <person name="Anvar S.Y."/>
            <person name="Agamennone V."/>
            <person name="Suring W."/>
            <person name="Smit S."/>
            <person name="van Straalen N.M."/>
            <person name="Roelofs D."/>
        </authorList>
    </citation>
    <scope>NUCLEOTIDE SEQUENCE [LARGE SCALE GENOMIC DNA]</scope>
    <source>
        <tissue evidence="2">Mixed pool</tissue>
    </source>
</reference>
<dbReference type="OrthoDB" id="6377396at2759"/>
<dbReference type="InterPro" id="IPR013783">
    <property type="entry name" value="Ig-like_fold"/>
</dbReference>
<evidence type="ECO:0000313" key="2">
    <source>
        <dbReference type="EMBL" id="ODN05218.1"/>
    </source>
</evidence>
<organism evidence="2 3">
    <name type="scientific">Orchesella cincta</name>
    <name type="common">Springtail</name>
    <name type="synonym">Podura cincta</name>
    <dbReference type="NCBI Taxonomy" id="48709"/>
    <lineage>
        <taxon>Eukaryota</taxon>
        <taxon>Metazoa</taxon>
        <taxon>Ecdysozoa</taxon>
        <taxon>Arthropoda</taxon>
        <taxon>Hexapoda</taxon>
        <taxon>Collembola</taxon>
        <taxon>Entomobryomorpha</taxon>
        <taxon>Entomobryoidea</taxon>
        <taxon>Orchesellidae</taxon>
        <taxon>Orchesellinae</taxon>
        <taxon>Orchesella</taxon>
    </lineage>
</organism>